<protein>
    <submittedName>
        <fullName evidence="1">Uncharacterized protein</fullName>
    </submittedName>
</protein>
<evidence type="ECO:0000313" key="2">
    <source>
        <dbReference type="Proteomes" id="UP000032210"/>
    </source>
</evidence>
<comment type="caution">
    <text evidence="1">The sequence shown here is derived from an EMBL/GenBank/DDBJ whole genome shotgun (WGS) entry which is preliminary data.</text>
</comment>
<sequence length="143" mass="15908">MHSVPLEHEKQKLIFYVAQDLDQSIRSNVQQLVNELAASRIWSIAPPTFIDAIDEGGAEVVGGMLEIYSALQPNILSVDMDSKNLDEVEEIVCAVKKLSEKENISFEFQLDTTFVGAIDDGVVDRVLLEGLLVPWRNHINGKS</sequence>
<dbReference type="AlphaFoldDB" id="A0A0D0TLG4"/>
<reference evidence="1 2" key="1">
    <citation type="submission" date="2015-01" db="EMBL/GenBank/DDBJ databases">
        <title>Genome sequence of the beneficial rhizobacterium Pseudomonas fluorescens 2-79.</title>
        <authorList>
            <person name="Thuermer A."/>
            <person name="Daniel R."/>
        </authorList>
    </citation>
    <scope>NUCLEOTIDE SEQUENCE [LARGE SCALE GENOMIC DNA]</scope>
    <source>
        <strain evidence="1 2">2-79</strain>
    </source>
</reference>
<dbReference type="PATRIC" id="fig|294.125.peg.2866"/>
<dbReference type="Proteomes" id="UP000032210">
    <property type="component" value="Unassembled WGS sequence"/>
</dbReference>
<dbReference type="EMBL" id="JXCQ01000021">
    <property type="protein sequence ID" value="KIR21755.1"/>
    <property type="molecule type" value="Genomic_DNA"/>
</dbReference>
<organism evidence="1 2">
    <name type="scientific">Pseudomonas fluorescens</name>
    <dbReference type="NCBI Taxonomy" id="294"/>
    <lineage>
        <taxon>Bacteria</taxon>
        <taxon>Pseudomonadati</taxon>
        <taxon>Pseudomonadota</taxon>
        <taxon>Gammaproteobacteria</taxon>
        <taxon>Pseudomonadales</taxon>
        <taxon>Pseudomonadaceae</taxon>
        <taxon>Pseudomonas</taxon>
    </lineage>
</organism>
<accession>A0A0D0TLG4</accession>
<name>A0A0D0TLG4_PSEFL</name>
<dbReference type="GeneID" id="45730614"/>
<evidence type="ECO:0000313" key="1">
    <source>
        <dbReference type="EMBL" id="KIR21755.1"/>
    </source>
</evidence>
<gene>
    <name evidence="1" type="ORF">PFLU3_27910</name>
</gene>
<dbReference type="RefSeq" id="WP_003187491.1">
    <property type="nucleotide sequence ID" value="NZ_JXCQ01000021.1"/>
</dbReference>
<proteinExistence type="predicted"/>